<evidence type="ECO:0000313" key="2">
    <source>
        <dbReference type="EMBL" id="EGF11286.1"/>
    </source>
</evidence>
<protein>
    <submittedName>
        <fullName evidence="2">Uncharacterized protein</fullName>
    </submittedName>
</protein>
<dbReference type="Proteomes" id="UP000004105">
    <property type="component" value="Unassembled WGS sequence"/>
</dbReference>
<keyword evidence="3" id="KW-1185">Reference proteome</keyword>
<name>F2BBI7_9NEIS</name>
<reference evidence="2 3" key="1">
    <citation type="submission" date="2011-02" db="EMBL/GenBank/DDBJ databases">
        <authorList>
            <person name="Muzny D."/>
            <person name="Qin X."/>
            <person name="Deng J."/>
            <person name="Jiang H."/>
            <person name="Liu Y."/>
            <person name="Qu J."/>
            <person name="Song X.-Z."/>
            <person name="Zhang L."/>
            <person name="Thornton R."/>
            <person name="Coyle M."/>
            <person name="Francisco L."/>
            <person name="Jackson L."/>
            <person name="Javaid M."/>
            <person name="Korchina V."/>
            <person name="Kovar C."/>
            <person name="Mata R."/>
            <person name="Mathew T."/>
            <person name="Ngo R."/>
            <person name="Nguyen L."/>
            <person name="Nguyen N."/>
            <person name="Okwuonu G."/>
            <person name="Ongeri F."/>
            <person name="Pham C."/>
            <person name="Simmons D."/>
            <person name="Wilczek-Boney K."/>
            <person name="Hale W."/>
            <person name="Jakkamsetti A."/>
            <person name="Pham P."/>
            <person name="Ruth R."/>
            <person name="San Lucas F."/>
            <person name="Warren J."/>
            <person name="Zhang J."/>
            <person name="Zhao Z."/>
            <person name="Zhou C."/>
            <person name="Zhu D."/>
            <person name="Lee S."/>
            <person name="Bess C."/>
            <person name="Blankenburg K."/>
            <person name="Forbes L."/>
            <person name="Fu Q."/>
            <person name="Gubbala S."/>
            <person name="Hirani K."/>
            <person name="Jayaseelan J.C."/>
            <person name="Lara F."/>
            <person name="Munidasa M."/>
            <person name="Palculict T."/>
            <person name="Patil S."/>
            <person name="Pu L.-L."/>
            <person name="Saada N."/>
            <person name="Tang L."/>
            <person name="Weissenberger G."/>
            <person name="Zhu Y."/>
            <person name="Hemphill L."/>
            <person name="Shang Y."/>
            <person name="Youmans B."/>
            <person name="Ayvaz T."/>
            <person name="Ross M."/>
            <person name="Santibanez J."/>
            <person name="Aqrawi P."/>
            <person name="Gross S."/>
            <person name="Joshi V."/>
            <person name="Fowler G."/>
            <person name="Nazareth L."/>
            <person name="Reid J."/>
            <person name="Worley K."/>
            <person name="Petrosino J."/>
            <person name="Highlander S."/>
            <person name="Gibbs R."/>
        </authorList>
    </citation>
    <scope>NUCLEOTIDE SEQUENCE [LARGE SCALE GENOMIC DNA]</scope>
    <source>
        <strain evidence="2 3">ATCC BAA-1200</strain>
    </source>
</reference>
<evidence type="ECO:0000313" key="3">
    <source>
        <dbReference type="Proteomes" id="UP000004105"/>
    </source>
</evidence>
<feature type="transmembrane region" description="Helical" evidence="1">
    <location>
        <begin position="45"/>
        <end position="68"/>
    </location>
</feature>
<dbReference type="EMBL" id="AFAY01000021">
    <property type="protein sequence ID" value="EGF11286.1"/>
    <property type="molecule type" value="Genomic_DNA"/>
</dbReference>
<gene>
    <name evidence="2" type="ORF">HMPREF9123_1092</name>
</gene>
<keyword evidence="1" id="KW-0472">Membrane</keyword>
<organism evidence="2 3">
    <name type="scientific">Neisseria bacilliformis ATCC BAA-1200</name>
    <dbReference type="NCBI Taxonomy" id="888742"/>
    <lineage>
        <taxon>Bacteria</taxon>
        <taxon>Pseudomonadati</taxon>
        <taxon>Pseudomonadota</taxon>
        <taxon>Betaproteobacteria</taxon>
        <taxon>Neisseriales</taxon>
        <taxon>Neisseriaceae</taxon>
        <taxon>Neisseria</taxon>
    </lineage>
</organism>
<sequence>MNPIRQREEARQFLEEAERSAAIAVRILENAQKQKAAAAAHEQKALHCLTVNTALTALVFGLWLGIAIGG</sequence>
<dbReference type="AlphaFoldDB" id="F2BBI7"/>
<dbReference type="RefSeq" id="WP_007342101.1">
    <property type="nucleotide sequence ID" value="NZ_GL878494.1"/>
</dbReference>
<accession>F2BBI7</accession>
<dbReference type="HOGENOM" id="CLU_2753686_0_0_4"/>
<evidence type="ECO:0000256" key="1">
    <source>
        <dbReference type="SAM" id="Phobius"/>
    </source>
</evidence>
<comment type="caution">
    <text evidence="2">The sequence shown here is derived from an EMBL/GenBank/DDBJ whole genome shotgun (WGS) entry which is preliminary data.</text>
</comment>
<proteinExistence type="predicted"/>
<keyword evidence="1" id="KW-0812">Transmembrane</keyword>
<keyword evidence="1" id="KW-1133">Transmembrane helix</keyword>